<comment type="caution">
    <text evidence="1">The sequence shown here is derived from an EMBL/GenBank/DDBJ whole genome shotgun (WGS) entry which is preliminary data.</text>
</comment>
<reference evidence="1 2" key="1">
    <citation type="submission" date="2023-01" db="EMBL/GenBank/DDBJ databases">
        <title>Analysis of 21 Apiospora genomes using comparative genomics revels a genus with tremendous synthesis potential of carbohydrate active enzymes and secondary metabolites.</title>
        <authorList>
            <person name="Sorensen T."/>
        </authorList>
    </citation>
    <scope>NUCLEOTIDE SEQUENCE [LARGE SCALE GENOMIC DNA]</scope>
    <source>
        <strain evidence="1 2">CBS 83171</strain>
    </source>
</reference>
<protein>
    <submittedName>
        <fullName evidence="1">Uncharacterized protein</fullName>
    </submittedName>
</protein>
<keyword evidence="2" id="KW-1185">Reference proteome</keyword>
<sequence>MIVNGICSSTIPQDWEFKASTNVSGGILSQELCDRIRHLFGVLLVLLLGVRLRRLGHVVHFASQLAPASAVVRAGGENAAGSTRMRRVLSGVTDLVRHLARLLAEPATATGRQRIRSARRLGRAAEDARHLVRDGAGNAARLLAELAVALAVGTRHNRVVTARGRHAAALECLRHLVRRRVEDLGRGRAEIAVALLVGARRQCVCDAGTGCGGARVAGAKTHGAGVVGLEPLLDGVDDGLVAGHVDGIQSCFGCC</sequence>
<evidence type="ECO:0000313" key="1">
    <source>
        <dbReference type="EMBL" id="KAK8077941.1"/>
    </source>
</evidence>
<dbReference type="EMBL" id="JAQQWM010000002">
    <property type="protein sequence ID" value="KAK8077941.1"/>
    <property type="molecule type" value="Genomic_DNA"/>
</dbReference>
<name>A0ABR1W362_9PEZI</name>
<evidence type="ECO:0000313" key="2">
    <source>
        <dbReference type="Proteomes" id="UP001446871"/>
    </source>
</evidence>
<proteinExistence type="predicted"/>
<dbReference type="Proteomes" id="UP001446871">
    <property type="component" value="Unassembled WGS sequence"/>
</dbReference>
<gene>
    <name evidence="1" type="ORF">PG996_004111</name>
</gene>
<organism evidence="1 2">
    <name type="scientific">Apiospora saccharicola</name>
    <dbReference type="NCBI Taxonomy" id="335842"/>
    <lineage>
        <taxon>Eukaryota</taxon>
        <taxon>Fungi</taxon>
        <taxon>Dikarya</taxon>
        <taxon>Ascomycota</taxon>
        <taxon>Pezizomycotina</taxon>
        <taxon>Sordariomycetes</taxon>
        <taxon>Xylariomycetidae</taxon>
        <taxon>Amphisphaeriales</taxon>
        <taxon>Apiosporaceae</taxon>
        <taxon>Apiospora</taxon>
    </lineage>
</organism>
<accession>A0ABR1W362</accession>